<evidence type="ECO:0000256" key="1">
    <source>
        <dbReference type="SAM" id="Phobius"/>
    </source>
</evidence>
<evidence type="ECO:0000313" key="3">
    <source>
        <dbReference type="Proteomes" id="UP000054805"/>
    </source>
</evidence>
<keyword evidence="1" id="KW-0812">Transmembrane</keyword>
<dbReference type="AlphaFoldDB" id="A0A0V1HCC7"/>
<sequence>MKKRGTGLHLRYDFHEKQNAQLADLMEHKFKRLSIQHERLIGNWLMTYAFLLVTQFLSPISRISYGF</sequence>
<proteinExistence type="predicted"/>
<keyword evidence="1" id="KW-0472">Membrane</keyword>
<comment type="caution">
    <text evidence="2">The sequence shown here is derived from an EMBL/GenBank/DDBJ whole genome shotgun (WGS) entry which is preliminary data.</text>
</comment>
<name>A0A0V1HCC7_TRIPS</name>
<keyword evidence="3" id="KW-1185">Reference proteome</keyword>
<organism evidence="2 3">
    <name type="scientific">Trichinella pseudospiralis</name>
    <name type="common">Parasitic roundworm</name>
    <dbReference type="NCBI Taxonomy" id="6337"/>
    <lineage>
        <taxon>Eukaryota</taxon>
        <taxon>Metazoa</taxon>
        <taxon>Ecdysozoa</taxon>
        <taxon>Nematoda</taxon>
        <taxon>Enoplea</taxon>
        <taxon>Dorylaimia</taxon>
        <taxon>Trichinellida</taxon>
        <taxon>Trichinellidae</taxon>
        <taxon>Trichinella</taxon>
    </lineage>
</organism>
<protein>
    <submittedName>
        <fullName evidence="2">Uncharacterized protein</fullName>
    </submittedName>
</protein>
<evidence type="ECO:0000313" key="2">
    <source>
        <dbReference type="EMBL" id="KRZ07844.1"/>
    </source>
</evidence>
<dbReference type="EMBL" id="JYDS01000409">
    <property type="protein sequence ID" value="KRZ07844.1"/>
    <property type="molecule type" value="Genomic_DNA"/>
</dbReference>
<feature type="transmembrane region" description="Helical" evidence="1">
    <location>
        <begin position="40"/>
        <end position="58"/>
    </location>
</feature>
<reference evidence="2 3" key="1">
    <citation type="submission" date="2015-01" db="EMBL/GenBank/DDBJ databases">
        <title>Evolution of Trichinella species and genotypes.</title>
        <authorList>
            <person name="Korhonen P.K."/>
            <person name="Edoardo P."/>
            <person name="Giuseppe L.R."/>
            <person name="Gasser R.B."/>
        </authorList>
    </citation>
    <scope>NUCLEOTIDE SEQUENCE [LARGE SCALE GENOMIC DNA]</scope>
    <source>
        <strain evidence="2">ISS588</strain>
    </source>
</reference>
<gene>
    <name evidence="2" type="ORF">T4B_11861</name>
</gene>
<keyword evidence="1" id="KW-1133">Transmembrane helix</keyword>
<accession>A0A0V1HCC7</accession>
<dbReference type="Proteomes" id="UP000054805">
    <property type="component" value="Unassembled WGS sequence"/>
</dbReference>